<evidence type="ECO:0000313" key="3">
    <source>
        <dbReference type="EMBL" id="CAI3960878.1"/>
    </source>
</evidence>
<dbReference type="RefSeq" id="WP_271790722.1">
    <property type="nucleotide sequence ID" value="NZ_CAMXCM010000013.1"/>
</dbReference>
<reference evidence="2" key="1">
    <citation type="submission" date="2022-10" db="EMBL/GenBank/DDBJ databases">
        <authorList>
            <person name="Botero Cardona J."/>
        </authorList>
    </citation>
    <scope>NUCLEOTIDE SEQUENCE</scope>
    <source>
        <strain evidence="2">LMG 31819</strain>
        <strain evidence="3">R-53529</strain>
    </source>
</reference>
<proteinExistence type="predicted"/>
<gene>
    <name evidence="3" type="ORF">R53529_LOCUS2308</name>
    <name evidence="2" type="ORF">R53530_LOCUS2319</name>
</gene>
<organism evidence="2 4">
    <name type="scientific">Commensalibacter communis</name>
    <dbReference type="NCBI Taxonomy" id="2972786"/>
    <lineage>
        <taxon>Bacteria</taxon>
        <taxon>Pseudomonadati</taxon>
        <taxon>Pseudomonadota</taxon>
        <taxon>Alphaproteobacteria</taxon>
        <taxon>Acetobacterales</taxon>
        <taxon>Acetobacteraceae</taxon>
    </lineage>
</organism>
<dbReference type="Proteomes" id="UP001154255">
    <property type="component" value="Unassembled WGS sequence"/>
</dbReference>
<evidence type="ECO:0000256" key="1">
    <source>
        <dbReference type="SAM" id="MobiDB-lite"/>
    </source>
</evidence>
<feature type="compositionally biased region" description="Polar residues" evidence="1">
    <location>
        <begin position="65"/>
        <end position="83"/>
    </location>
</feature>
<comment type="caution">
    <text evidence="2">The sequence shown here is derived from an EMBL/GenBank/DDBJ whole genome shotgun (WGS) entry which is preliminary data.</text>
</comment>
<accession>A0A9W4TPH1</accession>
<name>A0A9W4TPH1_9PROT</name>
<evidence type="ECO:0000313" key="5">
    <source>
        <dbReference type="Proteomes" id="UP001154259"/>
    </source>
</evidence>
<feature type="region of interest" description="Disordered" evidence="1">
    <location>
        <begin position="60"/>
        <end position="83"/>
    </location>
</feature>
<evidence type="ECO:0000313" key="4">
    <source>
        <dbReference type="Proteomes" id="UP001154255"/>
    </source>
</evidence>
<keyword evidence="5" id="KW-1185">Reference proteome</keyword>
<dbReference type="EMBL" id="CAMXCS010000013">
    <property type="protein sequence ID" value="CAI3960878.1"/>
    <property type="molecule type" value="Genomic_DNA"/>
</dbReference>
<dbReference type="Proteomes" id="UP001154259">
    <property type="component" value="Unassembled WGS sequence"/>
</dbReference>
<dbReference type="EMBL" id="CAMXCM010000013">
    <property type="protein sequence ID" value="CAI3959204.1"/>
    <property type="molecule type" value="Genomic_DNA"/>
</dbReference>
<protein>
    <submittedName>
        <fullName evidence="2">Uncharacterized protein</fullName>
    </submittedName>
</protein>
<evidence type="ECO:0000313" key="2">
    <source>
        <dbReference type="EMBL" id="CAI3959204.1"/>
    </source>
</evidence>
<dbReference type="AlphaFoldDB" id="A0A9W4TPH1"/>
<sequence length="83" mass="9765">MIRLPNKVPCERRIHVLPKELLEKIRKYQMDYNISSEVETVRRLLNEALDRREVDNKKAVDLSPNVPTASYQIPTKGNVYNEQ</sequence>